<evidence type="ECO:0000313" key="7">
    <source>
        <dbReference type="EMBL" id="KAK9512912.1"/>
    </source>
</evidence>
<dbReference type="GO" id="GO:0005929">
    <property type="term" value="C:cilium"/>
    <property type="evidence" value="ECO:0007669"/>
    <property type="project" value="UniProtKB-SubCell"/>
</dbReference>
<dbReference type="EMBL" id="JAPXFL010000001">
    <property type="protein sequence ID" value="KAK9512912.1"/>
    <property type="molecule type" value="Genomic_DNA"/>
</dbReference>
<name>A0AAW1DRD0_9HEMI</name>
<comment type="subcellular location">
    <subcellularLocation>
        <location evidence="1">Cell projection</location>
        <location evidence="1">Cilium</location>
    </subcellularLocation>
    <subcellularLocation>
        <location evidence="2">Cytoplasm</location>
        <location evidence="2">Cytoskeleton</location>
    </subcellularLocation>
</comment>
<protein>
    <submittedName>
        <fullName evidence="7">Uncharacterized protein</fullName>
    </submittedName>
</protein>
<dbReference type="Pfam" id="PF14886">
    <property type="entry name" value="FAM183"/>
    <property type="match status" value="1"/>
</dbReference>
<proteinExistence type="inferred from homology"/>
<accession>A0AAW1DRD0</accession>
<evidence type="ECO:0000256" key="5">
    <source>
        <dbReference type="ARBA" id="ARBA00023273"/>
    </source>
</evidence>
<comment type="similarity">
    <text evidence="6">Belongs to the CFAP144 family.</text>
</comment>
<comment type="caution">
    <text evidence="7">The sequence shown here is derived from an EMBL/GenBank/DDBJ whole genome shotgun (WGS) entry which is preliminary data.</text>
</comment>
<dbReference type="AlphaFoldDB" id="A0AAW1DRD0"/>
<evidence type="ECO:0000256" key="6">
    <source>
        <dbReference type="ARBA" id="ARBA00034777"/>
    </source>
</evidence>
<keyword evidence="3" id="KW-0963">Cytoplasm</keyword>
<evidence type="ECO:0000256" key="4">
    <source>
        <dbReference type="ARBA" id="ARBA00023212"/>
    </source>
</evidence>
<evidence type="ECO:0000256" key="3">
    <source>
        <dbReference type="ARBA" id="ARBA00022490"/>
    </source>
</evidence>
<keyword evidence="8" id="KW-1185">Reference proteome</keyword>
<sequence>MSDDRPKKVNPVLIHEAAMKEKKFFKVYQEFRPDLKAESLMKKFYAKHDVLQDEETPQEYIELFRKYYEGIPKERVDYPETENQRYGWYTELLCGDARCDRILNYHRRQDPEIKLATILKKLQRKDKPFEGTPFKV</sequence>
<dbReference type="GO" id="GO:0005856">
    <property type="term" value="C:cytoskeleton"/>
    <property type="evidence" value="ECO:0007669"/>
    <property type="project" value="UniProtKB-SubCell"/>
</dbReference>
<dbReference type="Proteomes" id="UP001461498">
    <property type="component" value="Unassembled WGS sequence"/>
</dbReference>
<evidence type="ECO:0000256" key="2">
    <source>
        <dbReference type="ARBA" id="ARBA00004245"/>
    </source>
</evidence>
<reference evidence="7 8" key="1">
    <citation type="submission" date="2022-12" db="EMBL/GenBank/DDBJ databases">
        <title>Chromosome-level genome assembly of true bugs.</title>
        <authorList>
            <person name="Ma L."/>
            <person name="Li H."/>
        </authorList>
    </citation>
    <scope>NUCLEOTIDE SEQUENCE [LARGE SCALE GENOMIC DNA]</scope>
    <source>
        <strain evidence="7">Lab_2022b</strain>
    </source>
</reference>
<gene>
    <name evidence="7" type="ORF">O3M35_001223</name>
</gene>
<keyword evidence="4" id="KW-0206">Cytoskeleton</keyword>
<evidence type="ECO:0000313" key="8">
    <source>
        <dbReference type="Proteomes" id="UP001461498"/>
    </source>
</evidence>
<evidence type="ECO:0000256" key="1">
    <source>
        <dbReference type="ARBA" id="ARBA00004138"/>
    </source>
</evidence>
<keyword evidence="5" id="KW-0966">Cell projection</keyword>
<dbReference type="InterPro" id="IPR029214">
    <property type="entry name" value="CFAP144"/>
</dbReference>
<organism evidence="7 8">
    <name type="scientific">Rhynocoris fuscipes</name>
    <dbReference type="NCBI Taxonomy" id="488301"/>
    <lineage>
        <taxon>Eukaryota</taxon>
        <taxon>Metazoa</taxon>
        <taxon>Ecdysozoa</taxon>
        <taxon>Arthropoda</taxon>
        <taxon>Hexapoda</taxon>
        <taxon>Insecta</taxon>
        <taxon>Pterygota</taxon>
        <taxon>Neoptera</taxon>
        <taxon>Paraneoptera</taxon>
        <taxon>Hemiptera</taxon>
        <taxon>Heteroptera</taxon>
        <taxon>Panheteroptera</taxon>
        <taxon>Cimicomorpha</taxon>
        <taxon>Reduviidae</taxon>
        <taxon>Harpactorinae</taxon>
        <taxon>Harpactorini</taxon>
        <taxon>Rhynocoris</taxon>
    </lineage>
</organism>